<sequence>MNRTFKGTSMLSRAHHFAVAALTSTVLSFPALAVQIEVVATGLAHPWAVAFVGEGQMLVTERAGRLRLVDANGSISGPLTGLPAIAAQRQGGLLDVVTDRDFARNRTIYFCYSRPDPTQAGFNSTALAAARLSDDAKALENVRDLFVQSPSYRGGFHFGCRIVQGPDGKLWMGLGDRYQLMQEAQNTANEIGKVVRINQDGSIPADNPFAGKSGASAAVWSYGHRNIQGATLDSEGRLWMTEHGPQGGDELNLIQPGLNYGWPVITYGENYGGGQIGDGITEAPGMQQPAVHWTPSIAPSGLAFVDSDRYGQAWKGNLMLGSLKFGNLVRVALEGDRVVDQEVLLPELRQRVRDVRLGPDGFLYILTDSPNGQLIRLKP</sequence>
<evidence type="ECO:0000313" key="4">
    <source>
        <dbReference type="Proteomes" id="UP000831607"/>
    </source>
</evidence>
<feature type="domain" description="Glucose/Sorbosone dehydrogenase" evidence="2">
    <location>
        <begin position="43"/>
        <end position="376"/>
    </location>
</feature>
<organism evidence="3 4">
    <name type="scientific">Orrella daihaiensis</name>
    <dbReference type="NCBI Taxonomy" id="2782176"/>
    <lineage>
        <taxon>Bacteria</taxon>
        <taxon>Pseudomonadati</taxon>
        <taxon>Pseudomonadota</taxon>
        <taxon>Betaproteobacteria</taxon>
        <taxon>Burkholderiales</taxon>
        <taxon>Alcaligenaceae</taxon>
        <taxon>Orrella</taxon>
    </lineage>
</organism>
<dbReference type="PANTHER" id="PTHR19328">
    <property type="entry name" value="HEDGEHOG-INTERACTING PROTEIN"/>
    <property type="match status" value="1"/>
</dbReference>
<evidence type="ECO:0000256" key="1">
    <source>
        <dbReference type="SAM" id="SignalP"/>
    </source>
</evidence>
<proteinExistence type="predicted"/>
<feature type="chain" id="PRO_5047429302" evidence="1">
    <location>
        <begin position="34"/>
        <end position="379"/>
    </location>
</feature>
<dbReference type="PANTHER" id="PTHR19328:SF75">
    <property type="entry name" value="ALDOSE SUGAR DEHYDROGENASE YLII"/>
    <property type="match status" value="1"/>
</dbReference>
<gene>
    <name evidence="3" type="ORF">DHf2319_01980</name>
</gene>
<protein>
    <submittedName>
        <fullName evidence="3">PQQ-dependent sugar dehydrogenase</fullName>
    </submittedName>
</protein>
<dbReference type="InterPro" id="IPR012938">
    <property type="entry name" value="Glc/Sorbosone_DH"/>
</dbReference>
<name>A0ABY4AM79_9BURK</name>
<accession>A0ABY4AM79</accession>
<dbReference type="EMBL" id="CP063982">
    <property type="protein sequence ID" value="UOD50726.1"/>
    <property type="molecule type" value="Genomic_DNA"/>
</dbReference>
<keyword evidence="4" id="KW-1185">Reference proteome</keyword>
<keyword evidence="1" id="KW-0732">Signal</keyword>
<dbReference type="SUPFAM" id="SSF50952">
    <property type="entry name" value="Soluble quinoprotein glucose dehydrogenase"/>
    <property type="match status" value="1"/>
</dbReference>
<feature type="signal peptide" evidence="1">
    <location>
        <begin position="1"/>
        <end position="33"/>
    </location>
</feature>
<dbReference type="InterPro" id="IPR011041">
    <property type="entry name" value="Quinoprot_gluc/sorb_DH_b-prop"/>
</dbReference>
<dbReference type="Pfam" id="PF07995">
    <property type="entry name" value="GSDH"/>
    <property type="match status" value="1"/>
</dbReference>
<dbReference type="Gene3D" id="2.120.10.30">
    <property type="entry name" value="TolB, C-terminal domain"/>
    <property type="match status" value="1"/>
</dbReference>
<reference evidence="3 4" key="1">
    <citation type="submission" date="2020-11" db="EMBL/GenBank/DDBJ databases">
        <title>Algicoccus daihaiensis sp.nov., isolated from Daihai Lake in Inner Mongolia.</title>
        <authorList>
            <person name="Kai J."/>
        </authorList>
    </citation>
    <scope>NUCLEOTIDE SEQUENCE [LARGE SCALE GENOMIC DNA]</scope>
    <source>
        <strain evidence="4">f23</strain>
    </source>
</reference>
<dbReference type="RefSeq" id="WP_243479137.1">
    <property type="nucleotide sequence ID" value="NZ_CP063982.1"/>
</dbReference>
<dbReference type="InterPro" id="IPR011042">
    <property type="entry name" value="6-blade_b-propeller_TolB-like"/>
</dbReference>
<dbReference type="Proteomes" id="UP000831607">
    <property type="component" value="Chromosome"/>
</dbReference>
<evidence type="ECO:0000313" key="3">
    <source>
        <dbReference type="EMBL" id="UOD50726.1"/>
    </source>
</evidence>
<evidence type="ECO:0000259" key="2">
    <source>
        <dbReference type="Pfam" id="PF07995"/>
    </source>
</evidence>